<evidence type="ECO:0000313" key="1">
    <source>
        <dbReference type="EMBL" id="KAK9081293.1"/>
    </source>
</evidence>
<dbReference type="Proteomes" id="UP001420932">
    <property type="component" value="Unassembled WGS sequence"/>
</dbReference>
<evidence type="ECO:0000313" key="2">
    <source>
        <dbReference type="Proteomes" id="UP001420932"/>
    </source>
</evidence>
<sequence>MIDALGEAFEIVYYVDKKMNVQSADSRNRHLAKLLLEGGDIDLMSNKSLLENAMMIH</sequence>
<organism evidence="1 2">
    <name type="scientific">Stephania yunnanensis</name>
    <dbReference type="NCBI Taxonomy" id="152371"/>
    <lineage>
        <taxon>Eukaryota</taxon>
        <taxon>Viridiplantae</taxon>
        <taxon>Streptophyta</taxon>
        <taxon>Embryophyta</taxon>
        <taxon>Tracheophyta</taxon>
        <taxon>Spermatophyta</taxon>
        <taxon>Magnoliopsida</taxon>
        <taxon>Ranunculales</taxon>
        <taxon>Menispermaceae</taxon>
        <taxon>Menispermoideae</taxon>
        <taxon>Cissampelideae</taxon>
        <taxon>Stephania</taxon>
    </lineage>
</organism>
<proteinExistence type="predicted"/>
<dbReference type="EMBL" id="JBBNAF010000056">
    <property type="protein sequence ID" value="KAK9081293.1"/>
    <property type="molecule type" value="Genomic_DNA"/>
</dbReference>
<gene>
    <name evidence="1" type="ORF">Syun_030656</name>
</gene>
<keyword evidence="2" id="KW-1185">Reference proteome</keyword>
<dbReference type="AlphaFoldDB" id="A0AAP0E226"/>
<accession>A0AAP0E226</accession>
<comment type="caution">
    <text evidence="1">The sequence shown here is derived from an EMBL/GenBank/DDBJ whole genome shotgun (WGS) entry which is preliminary data.</text>
</comment>
<name>A0AAP0E226_9MAGN</name>
<reference evidence="1 2" key="1">
    <citation type="submission" date="2024-01" db="EMBL/GenBank/DDBJ databases">
        <title>Genome assemblies of Stephania.</title>
        <authorList>
            <person name="Yang L."/>
        </authorList>
    </citation>
    <scope>NUCLEOTIDE SEQUENCE [LARGE SCALE GENOMIC DNA]</scope>
    <source>
        <strain evidence="1">YNDBR</strain>
        <tissue evidence="1">Leaf</tissue>
    </source>
</reference>
<protein>
    <submittedName>
        <fullName evidence="1">Uncharacterized protein</fullName>
    </submittedName>
</protein>